<organism evidence="1 2">
    <name type="scientific">Pseudosulfitobacter pseudonitzschiae</name>
    <dbReference type="NCBI Taxonomy" id="1402135"/>
    <lineage>
        <taxon>Bacteria</taxon>
        <taxon>Pseudomonadati</taxon>
        <taxon>Pseudomonadota</taxon>
        <taxon>Alphaproteobacteria</taxon>
        <taxon>Rhodobacterales</taxon>
        <taxon>Roseobacteraceae</taxon>
        <taxon>Pseudosulfitobacter</taxon>
    </lineage>
</organism>
<evidence type="ECO:0000313" key="1">
    <source>
        <dbReference type="EMBL" id="ASM74889.1"/>
    </source>
</evidence>
<accession>A0A221K7D3</accession>
<dbReference type="InterPro" id="IPR036388">
    <property type="entry name" value="WH-like_DNA-bd_sf"/>
</dbReference>
<evidence type="ECO:0000313" key="2">
    <source>
        <dbReference type="Proteomes" id="UP000199754"/>
    </source>
</evidence>
<dbReference type="InterPro" id="IPR016032">
    <property type="entry name" value="Sig_transdc_resp-reg_C-effctor"/>
</dbReference>
<dbReference type="OrthoDB" id="9807846at2"/>
<dbReference type="EMBL" id="CP022417">
    <property type="protein sequence ID" value="ASM74889.1"/>
    <property type="molecule type" value="Genomic_DNA"/>
</dbReference>
<keyword evidence="2" id="KW-1185">Reference proteome</keyword>
<gene>
    <name evidence="1" type="primary">phoB</name>
    <name evidence="1" type="ORF">SULPSESMR1_03970</name>
</gene>
<dbReference type="RefSeq" id="WP_089422897.1">
    <property type="nucleotide sequence ID" value="NZ_CP022417.1"/>
</dbReference>
<name>A0A221K7D3_9RHOB</name>
<keyword evidence="1" id="KW-0614">Plasmid</keyword>
<dbReference type="GO" id="GO:0003677">
    <property type="term" value="F:DNA binding"/>
    <property type="evidence" value="ECO:0007669"/>
    <property type="project" value="InterPro"/>
</dbReference>
<dbReference type="SUPFAM" id="SSF46894">
    <property type="entry name" value="C-terminal effector domain of the bipartite response regulators"/>
    <property type="match status" value="1"/>
</dbReference>
<proteinExistence type="predicted"/>
<dbReference type="GO" id="GO:0006355">
    <property type="term" value="P:regulation of DNA-templated transcription"/>
    <property type="evidence" value="ECO:0007669"/>
    <property type="project" value="InterPro"/>
</dbReference>
<dbReference type="AlphaFoldDB" id="A0A221K7D3"/>
<dbReference type="Gene3D" id="1.10.10.10">
    <property type="entry name" value="Winged helix-like DNA-binding domain superfamily/Winged helix DNA-binding domain"/>
    <property type="match status" value="1"/>
</dbReference>
<sequence>MLWDDPELEVVELTSSRRALALAFGRRGSLSDRLRDGLDQARFDLLEVDDLQACLDNIAARKPDVLLHDLVVSNAISDFREQVDRSRATETLPVLPIMSRGEACPNALSLTPASNDGEIFLKLRALLRRERPSALSGRRESGCFQLDESGFKMHFQDLSAELSKTELCVLGPFFDLKTSRIDRQSLESLAFANNGWRTGSRSIDFHVIRMRKRVKAQIGIDPLCAIRGFGYALADG</sequence>
<dbReference type="Proteomes" id="UP000199754">
    <property type="component" value="Plasmid pSMR1-2"/>
</dbReference>
<protein>
    <submittedName>
        <fullName evidence="1">Phosphate regulon transcriptional regulatory protein PhoB</fullName>
    </submittedName>
</protein>
<dbReference type="KEGG" id="spse:SULPSESMR1_03970"/>
<reference evidence="1 2" key="1">
    <citation type="submission" date="2017-07" db="EMBL/GenBank/DDBJ databases">
        <title>Genome Sequence of Sulfitobacter pseudonitzschiae Strain SMR1 Isolated from a culture of the Diatom Skeletonema marinoi.</title>
        <authorList>
            <person name="Topel M."/>
            <person name="Pinder M.I.M."/>
            <person name="Johansson O.N."/>
            <person name="Kourtchenko O."/>
            <person name="Godhe A."/>
            <person name="Clarke A.K."/>
        </authorList>
    </citation>
    <scope>NUCLEOTIDE SEQUENCE [LARGE SCALE GENOMIC DNA]</scope>
    <source>
        <strain evidence="1 2">SMR1</strain>
        <plasmid evidence="1 2">pSMR1-2</plasmid>
    </source>
</reference>
<geneLocation type="plasmid" evidence="1 2">
    <name>pSMR1-2</name>
</geneLocation>